<keyword evidence="1" id="KW-0472">Membrane</keyword>
<gene>
    <name evidence="2" type="ORF">HNQ65_002191</name>
</gene>
<comment type="caution">
    <text evidence="2">The sequence shown here is derived from an EMBL/GenBank/DDBJ whole genome shotgun (WGS) entry which is preliminary data.</text>
</comment>
<keyword evidence="1" id="KW-1133">Transmembrane helix</keyword>
<organism evidence="2 3">
    <name type="scientific">Prosthecobacter vanneervenii</name>
    <dbReference type="NCBI Taxonomy" id="48466"/>
    <lineage>
        <taxon>Bacteria</taxon>
        <taxon>Pseudomonadati</taxon>
        <taxon>Verrucomicrobiota</taxon>
        <taxon>Verrucomicrobiia</taxon>
        <taxon>Verrucomicrobiales</taxon>
        <taxon>Verrucomicrobiaceae</taxon>
        <taxon>Prosthecobacter</taxon>
    </lineage>
</organism>
<dbReference type="Proteomes" id="UP000590740">
    <property type="component" value="Unassembled WGS sequence"/>
</dbReference>
<evidence type="ECO:0000256" key="1">
    <source>
        <dbReference type="SAM" id="Phobius"/>
    </source>
</evidence>
<proteinExistence type="predicted"/>
<keyword evidence="3" id="KW-1185">Reference proteome</keyword>
<sequence length="190" mass="21822">MRTSSLTRREKWIVALATVHLLFLLLGMLPVPWRDKIALSPAFNAYERLTRCHQEWNMFETIPNMNRLEARLVVQEEGRRAREEGVVLPGLRRFSQHDQVRLNNWMMSVIFNATRGVFREAYMHRAAEALLRSGRYTPRAKVTLEVIPAYTRSLVGVRSLKEIAVEKPSVLGPFELKALVSKNTPAPSNP</sequence>
<protein>
    <submittedName>
        <fullName evidence="2">Uncharacterized protein</fullName>
    </submittedName>
</protein>
<dbReference type="EMBL" id="JACHIG010000004">
    <property type="protein sequence ID" value="MBB5032609.1"/>
    <property type="molecule type" value="Genomic_DNA"/>
</dbReference>
<dbReference type="AlphaFoldDB" id="A0A7W7YAH8"/>
<dbReference type="RefSeq" id="WP_184339531.1">
    <property type="nucleotide sequence ID" value="NZ_JACHIG010000004.1"/>
</dbReference>
<accession>A0A7W7YAH8</accession>
<name>A0A7W7YAH8_9BACT</name>
<keyword evidence="1" id="KW-0812">Transmembrane</keyword>
<evidence type="ECO:0000313" key="2">
    <source>
        <dbReference type="EMBL" id="MBB5032609.1"/>
    </source>
</evidence>
<evidence type="ECO:0000313" key="3">
    <source>
        <dbReference type="Proteomes" id="UP000590740"/>
    </source>
</evidence>
<reference evidence="2 3" key="1">
    <citation type="submission" date="2020-08" db="EMBL/GenBank/DDBJ databases">
        <title>Genomic Encyclopedia of Type Strains, Phase IV (KMG-IV): sequencing the most valuable type-strain genomes for metagenomic binning, comparative biology and taxonomic classification.</title>
        <authorList>
            <person name="Goeker M."/>
        </authorList>
    </citation>
    <scope>NUCLEOTIDE SEQUENCE [LARGE SCALE GENOMIC DNA]</scope>
    <source>
        <strain evidence="2 3">DSM 12252</strain>
    </source>
</reference>
<feature type="transmembrane region" description="Helical" evidence="1">
    <location>
        <begin position="12"/>
        <end position="33"/>
    </location>
</feature>